<reference evidence="1" key="1">
    <citation type="journal article" date="2020" name="Nature">
        <title>Giant virus diversity and host interactions through global metagenomics.</title>
        <authorList>
            <person name="Schulz F."/>
            <person name="Roux S."/>
            <person name="Paez-Espino D."/>
            <person name="Jungbluth S."/>
            <person name="Walsh D.A."/>
            <person name="Denef V.J."/>
            <person name="McMahon K.D."/>
            <person name="Konstantinidis K.T."/>
            <person name="Eloe-Fadrosh E.A."/>
            <person name="Kyrpides N.C."/>
            <person name="Woyke T."/>
        </authorList>
    </citation>
    <scope>NUCLEOTIDE SEQUENCE</scope>
    <source>
        <strain evidence="1">GVMAG-M-3300023174-75</strain>
    </source>
</reference>
<name>A0A6C0DVR3_9ZZZZ</name>
<dbReference type="AlphaFoldDB" id="A0A6C0DVR3"/>
<evidence type="ECO:0000313" key="1">
    <source>
        <dbReference type="EMBL" id="QHT20927.1"/>
    </source>
</evidence>
<dbReference type="EMBL" id="MN739684">
    <property type="protein sequence ID" value="QHT20927.1"/>
    <property type="molecule type" value="Genomic_DNA"/>
</dbReference>
<accession>A0A6C0DVR3</accession>
<proteinExistence type="predicted"/>
<sequence length="97" mass="11612">MDTYCHDKITESDLCNQKYSIDVLEKYFHSLNTKVVLKTQDLTALFCVKYILDTSIDYGTKDHSMCYTKNIILRYQKHISEEEFDTAYSYYLKIRKK</sequence>
<organism evidence="1">
    <name type="scientific">viral metagenome</name>
    <dbReference type="NCBI Taxonomy" id="1070528"/>
    <lineage>
        <taxon>unclassified sequences</taxon>
        <taxon>metagenomes</taxon>
        <taxon>organismal metagenomes</taxon>
    </lineage>
</organism>
<protein>
    <submittedName>
        <fullName evidence="1">Uncharacterized protein</fullName>
    </submittedName>
</protein>